<evidence type="ECO:0000313" key="2">
    <source>
        <dbReference type="Proteomes" id="UP000013520"/>
    </source>
</evidence>
<evidence type="ECO:0000313" key="1">
    <source>
        <dbReference type="EMBL" id="AGL03688.1"/>
    </source>
</evidence>
<keyword evidence="2" id="KW-1185">Reference proteome</keyword>
<reference evidence="1 2" key="1">
    <citation type="submission" date="2012-01" db="EMBL/GenBank/DDBJ databases">
        <title>Complete sequence of Desulfotomaculum gibsoniae DSM 7213.</title>
        <authorList>
            <consortium name="US DOE Joint Genome Institute"/>
            <person name="Lucas S."/>
            <person name="Han J."/>
            <person name="Lapidus A."/>
            <person name="Cheng J.-F."/>
            <person name="Goodwin L."/>
            <person name="Pitluck S."/>
            <person name="Peters L."/>
            <person name="Ovchinnikova G."/>
            <person name="Teshima H."/>
            <person name="Detter J.C."/>
            <person name="Han C."/>
            <person name="Tapia R."/>
            <person name="Land M."/>
            <person name="Hauser L."/>
            <person name="Kyrpides N."/>
            <person name="Ivanova N."/>
            <person name="Pagani I."/>
            <person name="Parshina S."/>
            <person name="Plugge C."/>
            <person name="Muyzer G."/>
            <person name="Kuever J."/>
            <person name="Ivanova A."/>
            <person name="Nazina T."/>
            <person name="Klenk H.-P."/>
            <person name="Brambilla E."/>
            <person name="Spring S."/>
            <person name="Stams A.F."/>
            <person name="Woyke T."/>
        </authorList>
    </citation>
    <scope>NUCLEOTIDE SEQUENCE [LARGE SCALE GENOMIC DNA]</scope>
    <source>
        <strain evidence="1 2">DSM 7213</strain>
    </source>
</reference>
<dbReference type="Proteomes" id="UP000013520">
    <property type="component" value="Chromosome"/>
</dbReference>
<dbReference type="EMBL" id="CP003273">
    <property type="protein sequence ID" value="AGL03688.1"/>
    <property type="molecule type" value="Genomic_DNA"/>
</dbReference>
<dbReference type="KEGG" id="dgi:Desgi_4454"/>
<dbReference type="HOGENOM" id="CLU_3327185_0_0_9"/>
<proteinExistence type="predicted"/>
<accession>R4KKE6</accession>
<protein>
    <submittedName>
        <fullName evidence="1">Uncharacterized protein</fullName>
    </submittedName>
</protein>
<organism evidence="1 2">
    <name type="scientific">Desulfoscipio gibsoniae DSM 7213</name>
    <dbReference type="NCBI Taxonomy" id="767817"/>
    <lineage>
        <taxon>Bacteria</taxon>
        <taxon>Bacillati</taxon>
        <taxon>Bacillota</taxon>
        <taxon>Clostridia</taxon>
        <taxon>Eubacteriales</taxon>
        <taxon>Desulfallaceae</taxon>
        <taxon>Desulfoscipio</taxon>
    </lineage>
</organism>
<gene>
    <name evidence="1" type="ORF">Desgi_4454</name>
</gene>
<name>R4KKE6_9FIRM</name>
<sequence length="38" mass="4473">MVWNKQQKGQPYVKAVDPFVVNVFCKPSEHSLLRKNTR</sequence>
<dbReference type="AlphaFoldDB" id="R4KKE6"/>